<gene>
    <name evidence="14" type="ORF">L288_13870</name>
</gene>
<comment type="catalytic activity">
    <reaction evidence="11">
        <text>D-glycero-beta-D-manno-heptose 1-phosphate + ATP + H(+) = ADP-D-glycero-beta-D-manno-heptose + diphosphate</text>
        <dbReference type="Rhea" id="RHEA:27465"/>
        <dbReference type="ChEBI" id="CHEBI:15378"/>
        <dbReference type="ChEBI" id="CHEBI:30616"/>
        <dbReference type="ChEBI" id="CHEBI:33019"/>
        <dbReference type="ChEBI" id="CHEBI:59967"/>
        <dbReference type="ChEBI" id="CHEBI:61593"/>
        <dbReference type="EC" id="2.7.7.70"/>
    </reaction>
</comment>
<dbReference type="InterPro" id="IPR014729">
    <property type="entry name" value="Rossmann-like_a/b/a_fold"/>
</dbReference>
<keyword evidence="8" id="KW-0067">ATP-binding</keyword>
<keyword evidence="10" id="KW-0119">Carbohydrate metabolism</keyword>
<evidence type="ECO:0000256" key="3">
    <source>
        <dbReference type="ARBA" id="ARBA00012519"/>
    </source>
</evidence>
<dbReference type="Gene3D" id="3.40.50.620">
    <property type="entry name" value="HUPs"/>
    <property type="match status" value="1"/>
</dbReference>
<dbReference type="GO" id="GO:0033786">
    <property type="term" value="F:heptose-1-phosphate adenylyltransferase activity"/>
    <property type="evidence" value="ECO:0007669"/>
    <property type="project" value="TreeGrafter"/>
</dbReference>
<comment type="caution">
    <text evidence="14">The sequence shown here is derived from an EMBL/GenBank/DDBJ whole genome shotgun (WGS) entry which is preliminary data.</text>
</comment>
<reference evidence="14 15" key="1">
    <citation type="journal article" date="2013" name="Genome Announc.">
        <title>Draft Genome Sequence of Sphingobium quisquiliarum Strain P25T, a Novel Hexachlorocyclohexane (HCH)-Degrading Bacterium Isolated from an HCH Dumpsite.</title>
        <authorList>
            <person name="Kumar Singh A."/>
            <person name="Sangwan N."/>
            <person name="Sharma A."/>
            <person name="Gupta V."/>
            <person name="Khurana J.P."/>
            <person name="Lal R."/>
        </authorList>
    </citation>
    <scope>NUCLEOTIDE SEQUENCE [LARGE SCALE GENOMIC DNA]</scope>
    <source>
        <strain evidence="14 15">P25</strain>
    </source>
</reference>
<evidence type="ECO:0000256" key="7">
    <source>
        <dbReference type="ARBA" id="ARBA00022777"/>
    </source>
</evidence>
<dbReference type="InterPro" id="IPR011611">
    <property type="entry name" value="PfkB_dom"/>
</dbReference>
<dbReference type="CDD" id="cd01172">
    <property type="entry name" value="RfaE_like"/>
    <property type="match status" value="1"/>
</dbReference>
<dbReference type="Gene3D" id="3.40.1190.20">
    <property type="match status" value="1"/>
</dbReference>
<accession>T0GUU8</accession>
<evidence type="ECO:0000259" key="12">
    <source>
        <dbReference type="Pfam" id="PF00294"/>
    </source>
</evidence>
<dbReference type="SUPFAM" id="SSF52374">
    <property type="entry name" value="Nucleotidylyl transferase"/>
    <property type="match status" value="1"/>
</dbReference>
<keyword evidence="6" id="KW-0547">Nucleotide-binding</keyword>
<comment type="function">
    <text evidence="1">Catalyzes the phosphorylation of D-glycero-D-manno-heptose 7-phosphate at the C-1 position to selectively form D-glycero-beta-D-manno-heptose-1,7-bisphosphate.</text>
</comment>
<dbReference type="GO" id="GO:0033785">
    <property type="term" value="F:heptose 7-phosphate kinase activity"/>
    <property type="evidence" value="ECO:0007669"/>
    <property type="project" value="TreeGrafter"/>
</dbReference>
<dbReference type="SUPFAM" id="SSF53613">
    <property type="entry name" value="Ribokinase-like"/>
    <property type="match status" value="1"/>
</dbReference>
<evidence type="ECO:0000256" key="11">
    <source>
        <dbReference type="ARBA" id="ARBA00047428"/>
    </source>
</evidence>
<dbReference type="PANTHER" id="PTHR46969">
    <property type="entry name" value="BIFUNCTIONAL PROTEIN HLDE"/>
    <property type="match status" value="1"/>
</dbReference>
<dbReference type="NCBIfam" id="TIGR00125">
    <property type="entry name" value="cyt_tran_rel"/>
    <property type="match status" value="1"/>
</dbReference>
<dbReference type="NCBIfam" id="TIGR02199">
    <property type="entry name" value="rfaE_dom_II"/>
    <property type="match status" value="1"/>
</dbReference>
<dbReference type="InterPro" id="IPR004821">
    <property type="entry name" value="Cyt_trans-like"/>
</dbReference>
<evidence type="ECO:0000256" key="2">
    <source>
        <dbReference type="ARBA" id="ARBA00003753"/>
    </source>
</evidence>
<dbReference type="PATRIC" id="fig|1329909.3.peg.2664"/>
<dbReference type="GO" id="GO:0005829">
    <property type="term" value="C:cytosol"/>
    <property type="evidence" value="ECO:0007669"/>
    <property type="project" value="TreeGrafter"/>
</dbReference>
<dbReference type="Pfam" id="PF00294">
    <property type="entry name" value="PfkB"/>
    <property type="match status" value="1"/>
</dbReference>
<keyword evidence="4 14" id="KW-0808">Transferase</keyword>
<keyword evidence="9" id="KW-0511">Multifunctional enzyme</keyword>
<dbReference type="GO" id="GO:0005524">
    <property type="term" value="F:ATP binding"/>
    <property type="evidence" value="ECO:0007669"/>
    <property type="project" value="UniProtKB-KW"/>
</dbReference>
<dbReference type="InterPro" id="IPR011913">
    <property type="entry name" value="RfaE_dom_I"/>
</dbReference>
<evidence type="ECO:0000256" key="10">
    <source>
        <dbReference type="ARBA" id="ARBA00023277"/>
    </source>
</evidence>
<dbReference type="PANTHER" id="PTHR46969:SF1">
    <property type="entry name" value="BIFUNCTIONAL PROTEIN HLDE"/>
    <property type="match status" value="1"/>
</dbReference>
<keyword evidence="15" id="KW-1185">Reference proteome</keyword>
<dbReference type="InterPro" id="IPR011914">
    <property type="entry name" value="RfaE_dom_II"/>
</dbReference>
<evidence type="ECO:0000313" key="14">
    <source>
        <dbReference type="EMBL" id="EQB04462.1"/>
    </source>
</evidence>
<sequence length="435" mass="46539">MNGECSLIGVIGNDKVGSDLIGSLSEFDHVHFVPINDDARPTIEKTRYVAQGQQLLRADHESVHSVSKSAEDRIYACAVEMLQSRDVLIISDYAKGVVTDGLLRRLIPAARLSGVPVIIDPKSSDLTRYAGATVLTPNINEARAATGMMITNDAEAEAAGLKMLAMAQCDAILLTRSEQGMSLFRRDQAPLHISASAREVFDVSGAGDTVVATLAIALGGGMTMDDAARMANAAAGLVVGKRGTATVSISEVQEELNRLAEQHLQIPSGKVRTLRSARVQREDWAARGLTVGFTNGCFDILHLGHVKLLEFARSQCDRLVVGLNSDASVKRLKGPARPLNMEMDRAQILAALAFVDQVLIFEEDTPLEAIKALQPDLLIKGADYKLEDIVGADIVHARGGRVVTFDLLPDRSTSRTIVQAALRNGDAGLTGVAIS</sequence>
<dbReference type="InterPro" id="IPR029056">
    <property type="entry name" value="Ribokinase-like"/>
</dbReference>
<dbReference type="GO" id="GO:0016773">
    <property type="term" value="F:phosphotransferase activity, alcohol group as acceptor"/>
    <property type="evidence" value="ECO:0007669"/>
    <property type="project" value="InterPro"/>
</dbReference>
<evidence type="ECO:0000259" key="13">
    <source>
        <dbReference type="Pfam" id="PF01467"/>
    </source>
</evidence>
<evidence type="ECO:0000256" key="1">
    <source>
        <dbReference type="ARBA" id="ARBA00002319"/>
    </source>
</evidence>
<evidence type="ECO:0000256" key="9">
    <source>
        <dbReference type="ARBA" id="ARBA00023268"/>
    </source>
</evidence>
<comment type="function">
    <text evidence="2">Catalyzes the ADP transfer from ATP to D-glycero-beta-D-manno-heptose 1-phosphate, yielding ADP-D-glycero-beta-D-manno-heptose.</text>
</comment>
<evidence type="ECO:0000313" key="15">
    <source>
        <dbReference type="Proteomes" id="UP000015525"/>
    </source>
</evidence>
<evidence type="ECO:0000256" key="8">
    <source>
        <dbReference type="ARBA" id="ARBA00022840"/>
    </source>
</evidence>
<organism evidence="14 15">
    <name type="scientific">Sphingobium quisquiliarum P25</name>
    <dbReference type="NCBI Taxonomy" id="1329909"/>
    <lineage>
        <taxon>Bacteria</taxon>
        <taxon>Pseudomonadati</taxon>
        <taxon>Pseudomonadota</taxon>
        <taxon>Alphaproteobacteria</taxon>
        <taxon>Sphingomonadales</taxon>
        <taxon>Sphingomonadaceae</taxon>
        <taxon>Sphingobium</taxon>
    </lineage>
</organism>
<feature type="domain" description="Carbohydrate kinase PfkB" evidence="12">
    <location>
        <begin position="5"/>
        <end position="246"/>
    </location>
</feature>
<name>T0GUU8_9SPHN</name>
<dbReference type="Pfam" id="PF01467">
    <property type="entry name" value="CTP_transf_like"/>
    <property type="match status" value="1"/>
</dbReference>
<feature type="domain" description="Cytidyltransferase-like" evidence="13">
    <location>
        <begin position="293"/>
        <end position="385"/>
    </location>
</feature>
<dbReference type="EMBL" id="ATHO01000128">
    <property type="protein sequence ID" value="EQB04462.1"/>
    <property type="molecule type" value="Genomic_DNA"/>
</dbReference>
<dbReference type="EC" id="2.7.7.70" evidence="3"/>
<evidence type="ECO:0000256" key="4">
    <source>
        <dbReference type="ARBA" id="ARBA00022679"/>
    </source>
</evidence>
<evidence type="ECO:0000256" key="6">
    <source>
        <dbReference type="ARBA" id="ARBA00022741"/>
    </source>
</evidence>
<keyword evidence="5" id="KW-0548">Nucleotidyltransferase</keyword>
<keyword evidence="7" id="KW-0418">Kinase</keyword>
<evidence type="ECO:0000256" key="5">
    <source>
        <dbReference type="ARBA" id="ARBA00022695"/>
    </source>
</evidence>
<protein>
    <recommendedName>
        <fullName evidence="3">D-glycero-beta-D-manno-heptose 1-phosphate adenylyltransferase</fullName>
        <ecNumber evidence="3">2.7.7.70</ecNumber>
    </recommendedName>
</protein>
<dbReference type="AlphaFoldDB" id="T0GUU8"/>
<proteinExistence type="predicted"/>
<dbReference type="Proteomes" id="UP000015525">
    <property type="component" value="Unassembled WGS sequence"/>
</dbReference>